<dbReference type="Proteomes" id="UP000292702">
    <property type="component" value="Unassembled WGS sequence"/>
</dbReference>
<organism evidence="2 3">
    <name type="scientific">Steccherinum ochraceum</name>
    <dbReference type="NCBI Taxonomy" id="92696"/>
    <lineage>
        <taxon>Eukaryota</taxon>
        <taxon>Fungi</taxon>
        <taxon>Dikarya</taxon>
        <taxon>Basidiomycota</taxon>
        <taxon>Agaricomycotina</taxon>
        <taxon>Agaricomycetes</taxon>
        <taxon>Polyporales</taxon>
        <taxon>Steccherinaceae</taxon>
        <taxon>Steccherinum</taxon>
    </lineage>
</organism>
<dbReference type="EMBL" id="RWJN01000497">
    <property type="protein sequence ID" value="TCD61170.1"/>
    <property type="molecule type" value="Genomic_DNA"/>
</dbReference>
<reference evidence="2 3" key="1">
    <citation type="submission" date="2018-11" db="EMBL/GenBank/DDBJ databases">
        <title>Genome assembly of Steccherinum ochraceum LE-BIN_3174, the white-rot fungus of the Steccherinaceae family (The Residual Polyporoid clade, Polyporales, Basidiomycota).</title>
        <authorList>
            <person name="Fedorova T.V."/>
            <person name="Glazunova O.A."/>
            <person name="Landesman E.O."/>
            <person name="Moiseenko K.V."/>
            <person name="Psurtseva N.V."/>
            <person name="Savinova O.S."/>
            <person name="Shakhova N.V."/>
            <person name="Tyazhelova T.V."/>
            <person name="Vasina D.V."/>
        </authorList>
    </citation>
    <scope>NUCLEOTIDE SEQUENCE [LARGE SCALE GENOMIC DNA]</scope>
    <source>
        <strain evidence="2 3">LE-BIN_3174</strain>
    </source>
</reference>
<evidence type="ECO:0000256" key="1">
    <source>
        <dbReference type="SAM" id="MobiDB-lite"/>
    </source>
</evidence>
<protein>
    <submittedName>
        <fullName evidence="2">Uncharacterized protein</fullName>
    </submittedName>
</protein>
<dbReference type="AlphaFoldDB" id="A0A4R0R2A4"/>
<sequence length="1110" mass="125542">MSHPCGHNPVDHSPSTEFSTAINADGSAHIPSIDWGRMASQEPSNAILWLTFLHNNNRFEAEDLVHAILGTLREHGDDLSQWSMYDRAHLPCTLMDILSSEGMFSEDMKAFKNLTYGNALLDLLAGFLGVMSNNTNKVESHDRDIFPHLFDKLEAFCVAMWRRRHLIPNQLDSPADDSDENFHSRLFGVSVVRVAVRLVQLYRFINRPERSPPISSFAAHMLFHCWMFIPDDEDLWREIPKHIVLIVARDNDNIAGFIRDIFLSPKENPDYPRRFLKRFSRRLRDEDNLGHEAFNLLAMGAFLIGRSPDTIRKVRLPAGQGVFSAVVTCALRQMCSTPSNVSRIAVGQAVRAIVALLNNGTSQPDVADDFLLCCSNLNVVSMAAFALVHAVGQEDSEDCDAAISLLHLKVMIMEMRRSPEKYRISARIWRFATSEWQAKLNDIRAIQTRNPAQRQRAFTVFTGGAFDAERQAVLADEAMLLGTMRLSFRGQSSAASTSQTGLQDTVTYAKMSGYEALPADVHATDRPSSSITFGTVVDKKGPYMITRSRTGQSRRRRGTMPPQAKLPKFNRNMKRPDAAAIQSLMEAMTSKGSPQPRTRFGSLGVGGSGNCTIQWEQVVAQEPQNVVAWIQHLHQRQHPEAWQLMGHVFSILNSWSRPPQWHAFSETLLPCVLMDIVTDPAMFTPQRVTFKSLMYGIEILRVINLSVSMILHAINDKLDKADTRCAAGILSKLGSFSEALWKKRDLMPTVVPSQSAASEPPANERTRFAADVFRGISYVLQLHNQFLQRWPSLELHTLDLFLYGWVYNTDFRSSKSVIYYSNEMLTGDLTVIGKFVKRHLQSCHAEYATHLVKKMLLLFRDDRVLDGMAHRLSYLYMVFLHEQKDIIGAITFKYPEGAIHSNLNPVPSLIIFCLRQMCSSDLEWSHRCVFMTIENIVAILNVHSSRESTVEDLCTFTGHFNLIAIISTSLIWAVEDNDIKSVFIYRLSSPTDFTGIVLQIIGNIPQDVQKHPEYLGSIAVLTRVSVQIWHDTIASIRAVSPKDSTHEMAKKMAIERWQEYGAIFKLKEGVDVTTMKKLSEPSEHKRYWKIPKQDWEAGHRDVCGTLRIGY</sequence>
<name>A0A4R0R2A4_9APHY</name>
<proteinExistence type="predicted"/>
<keyword evidence="3" id="KW-1185">Reference proteome</keyword>
<comment type="caution">
    <text evidence="2">The sequence shown here is derived from an EMBL/GenBank/DDBJ whole genome shotgun (WGS) entry which is preliminary data.</text>
</comment>
<dbReference type="OrthoDB" id="432970at2759"/>
<gene>
    <name evidence="2" type="ORF">EIP91_008832</name>
</gene>
<feature type="region of interest" description="Disordered" evidence="1">
    <location>
        <begin position="548"/>
        <end position="569"/>
    </location>
</feature>
<evidence type="ECO:0000313" key="3">
    <source>
        <dbReference type="Proteomes" id="UP000292702"/>
    </source>
</evidence>
<accession>A0A4R0R2A4</accession>
<evidence type="ECO:0000313" key="2">
    <source>
        <dbReference type="EMBL" id="TCD61170.1"/>
    </source>
</evidence>